<dbReference type="STRING" id="377629.TERTU_0970"/>
<dbReference type="KEGG" id="ttu:TERTU_0970"/>
<proteinExistence type="predicted"/>
<gene>
    <name evidence="1" type="ordered locus">TERTU_0970</name>
</gene>
<name>C5BQC2_TERTT</name>
<dbReference type="OrthoDB" id="6382779at2"/>
<protein>
    <submittedName>
        <fullName evidence="1">Uncharacterized protein</fullName>
    </submittedName>
</protein>
<dbReference type="InterPro" id="IPR027268">
    <property type="entry name" value="Peptidase_M4/M1_CTD_sf"/>
</dbReference>
<keyword evidence="2" id="KW-1185">Reference proteome</keyword>
<evidence type="ECO:0000313" key="1">
    <source>
        <dbReference type="EMBL" id="ACR11523.1"/>
    </source>
</evidence>
<reference evidence="1 2" key="1">
    <citation type="journal article" date="2009" name="PLoS ONE">
        <title>The complete genome of Teredinibacter turnerae T7901: an intracellular endosymbiont of marine wood-boring bivalves (shipworms).</title>
        <authorList>
            <person name="Yang J.C."/>
            <person name="Madupu R."/>
            <person name="Durkin A.S."/>
            <person name="Ekborg N.A."/>
            <person name="Pedamallu C.S."/>
            <person name="Hostetler J.B."/>
            <person name="Radune D."/>
            <person name="Toms B.S."/>
            <person name="Henrissat B."/>
            <person name="Coutinho P.M."/>
            <person name="Schwarz S."/>
            <person name="Field L."/>
            <person name="Trindade-Silva A.E."/>
            <person name="Soares C.A.G."/>
            <person name="Elshahawi S."/>
            <person name="Hanora A."/>
            <person name="Schmidt E.W."/>
            <person name="Haygood M.G."/>
            <person name="Posfai J."/>
            <person name="Benner J."/>
            <person name="Madinger C."/>
            <person name="Nove J."/>
            <person name="Anton B."/>
            <person name="Chaudhary K."/>
            <person name="Foster J."/>
            <person name="Holman A."/>
            <person name="Kumar S."/>
            <person name="Lessard P.A."/>
            <person name="Luyten Y.A."/>
            <person name="Slatko B."/>
            <person name="Wood N."/>
            <person name="Wu B."/>
            <person name="Teplitski M."/>
            <person name="Mougous J.D."/>
            <person name="Ward N."/>
            <person name="Eisen J.A."/>
            <person name="Badger J.H."/>
            <person name="Distel D.L."/>
        </authorList>
    </citation>
    <scope>NUCLEOTIDE SEQUENCE [LARGE SCALE GENOMIC DNA]</scope>
    <source>
        <strain evidence="2">ATCC 39867 / T7901</strain>
    </source>
</reference>
<dbReference type="EMBL" id="CP001614">
    <property type="protein sequence ID" value="ACR11523.1"/>
    <property type="molecule type" value="Genomic_DNA"/>
</dbReference>
<evidence type="ECO:0000313" key="2">
    <source>
        <dbReference type="Proteomes" id="UP000009080"/>
    </source>
</evidence>
<dbReference type="AlphaFoldDB" id="C5BQC2"/>
<organism evidence="1 2">
    <name type="scientific">Teredinibacter turnerae (strain ATCC 39867 / T7901)</name>
    <dbReference type="NCBI Taxonomy" id="377629"/>
    <lineage>
        <taxon>Bacteria</taxon>
        <taxon>Pseudomonadati</taxon>
        <taxon>Pseudomonadota</taxon>
        <taxon>Gammaproteobacteria</taxon>
        <taxon>Cellvibrionales</taxon>
        <taxon>Cellvibrionaceae</taxon>
        <taxon>Teredinibacter</taxon>
    </lineage>
</organism>
<dbReference type="eggNOG" id="COG3975">
    <property type="taxonomic scope" value="Bacteria"/>
</dbReference>
<accession>C5BQC2</accession>
<sequence length="413" mass="45466">MIFCASLLFCIKVMANTQYPVNYYFDLAARPGEVVVSLALPDAGAVKLLDFNLAHSQCVDFTSEQSLERDGDRLLWRPGAKAAKLTFRCPIKHPRASRLAAKAYDAWWEESYALFRGDDMVPPARVVARKGAVAQSRLYFKLPETWPHVNTGWQAIAAKELPKDVSEGFLLDNPERRFSRPTGWIIAGELGTRRDSLGTGSHTQVAVSAPVVADYSRMDALVLLNMLWPQMEQAFQTLPAKILIVSSGSPLWRGGLSAGNSLYLHSGRPMVSENGSSTLIHELTHVITGIHATKKDDWIVEGIAEFYSSNLLLRAGGLTPARYNKLLASQARRAGSHKDFRKAKKSSAIKAGAANFFDALDKSIRQRTSNKASVDDVVRVLMKKGKVNLADLKSAVQGVAPESLAVFDTYKIY</sequence>
<dbReference type="Gene3D" id="1.10.390.10">
    <property type="entry name" value="Neutral Protease Domain 2"/>
    <property type="match status" value="1"/>
</dbReference>
<dbReference type="Proteomes" id="UP000009080">
    <property type="component" value="Chromosome"/>
</dbReference>
<dbReference type="HOGENOM" id="CLU_679463_0_0_6"/>